<dbReference type="EMBL" id="FOQE01000061">
    <property type="protein sequence ID" value="SFH92189.1"/>
    <property type="molecule type" value="Genomic_DNA"/>
</dbReference>
<dbReference type="PANTHER" id="PTHR10509">
    <property type="entry name" value="O-METHYLTRANSFERASE-RELATED"/>
    <property type="match status" value="1"/>
</dbReference>
<dbReference type="GO" id="GO:0008757">
    <property type="term" value="F:S-adenosylmethionine-dependent methyltransferase activity"/>
    <property type="evidence" value="ECO:0007669"/>
    <property type="project" value="TreeGrafter"/>
</dbReference>
<dbReference type="PANTHER" id="PTHR10509:SF14">
    <property type="entry name" value="CAFFEOYL-COA O-METHYLTRANSFERASE 3-RELATED"/>
    <property type="match status" value="1"/>
</dbReference>
<dbReference type="InterPro" id="IPR002935">
    <property type="entry name" value="SAM_O-MeTrfase"/>
</dbReference>
<evidence type="ECO:0000256" key="1">
    <source>
        <dbReference type="ARBA" id="ARBA00022603"/>
    </source>
</evidence>
<dbReference type="InterPro" id="IPR029063">
    <property type="entry name" value="SAM-dependent_MTases_sf"/>
</dbReference>
<comment type="catalytic activity">
    <reaction evidence="4">
        <text>5-hydroxyuridine(34) in tRNA + S-adenosyl-L-methionine = 5-methoxyuridine(34) in tRNA + S-adenosyl-L-homocysteine + H(+)</text>
        <dbReference type="Rhea" id="RHEA:60524"/>
        <dbReference type="Rhea" id="RHEA-COMP:13381"/>
        <dbReference type="Rhea" id="RHEA-COMP:15591"/>
        <dbReference type="ChEBI" id="CHEBI:15378"/>
        <dbReference type="ChEBI" id="CHEBI:57856"/>
        <dbReference type="ChEBI" id="CHEBI:59789"/>
        <dbReference type="ChEBI" id="CHEBI:136877"/>
        <dbReference type="ChEBI" id="CHEBI:143860"/>
    </reaction>
</comment>
<dbReference type="EC" id="2.1.1.-" evidence="4"/>
<comment type="subunit">
    <text evidence="4">Homodimer.</text>
</comment>
<keyword evidence="3 4" id="KW-0949">S-adenosyl-L-methionine</keyword>
<protein>
    <recommendedName>
        <fullName evidence="4">tRNA 5-hydroxyuridine methyltransferase</fullName>
        <ecNumber evidence="4">2.1.1.-</ecNumber>
    </recommendedName>
    <alternativeName>
        <fullName evidence="4">ho5U methyltransferase</fullName>
    </alternativeName>
</protein>
<dbReference type="GO" id="GO:0016300">
    <property type="term" value="F:tRNA (uridine) methyltransferase activity"/>
    <property type="evidence" value="ECO:0007669"/>
    <property type="project" value="UniProtKB-UniRule"/>
</dbReference>
<dbReference type="InterPro" id="IPR043675">
    <property type="entry name" value="TrmR_methyltr"/>
</dbReference>
<evidence type="ECO:0000313" key="6">
    <source>
        <dbReference type="Proteomes" id="UP000198668"/>
    </source>
</evidence>
<evidence type="ECO:0000256" key="2">
    <source>
        <dbReference type="ARBA" id="ARBA00022679"/>
    </source>
</evidence>
<comment type="similarity">
    <text evidence="4">Belongs to the class I-like SAM-binding methyltransferase superfamily. Cation-dependent O-methyltransferase family.</text>
</comment>
<dbReference type="CDD" id="cd02440">
    <property type="entry name" value="AdoMet_MTases"/>
    <property type="match status" value="1"/>
</dbReference>
<proteinExistence type="inferred from homology"/>
<feature type="binding site" evidence="4">
    <location>
        <position position="140"/>
    </location>
    <ligand>
        <name>S-adenosyl-L-methionine</name>
        <dbReference type="ChEBI" id="CHEBI:59789"/>
    </ligand>
</feature>
<evidence type="ECO:0000256" key="4">
    <source>
        <dbReference type="HAMAP-Rule" id="MF_02217"/>
    </source>
</evidence>
<sequence>MVQNEMMDRPVIDPKVRDFLRTAQKPLSGKLGEIEKDAHERRVPIIPHETVVFLNVLLGQIKPAQILEIGTAIGFSSSLMAQHVGENGQVTTIDRYEKMITEAKENYAKQGIEDKITLLEGQAADILPTLNGPYDLIFMDSAKAKYYDFFPECMRLLKVGGMLIVDDVLQGGTILEPTETIPRKVRTIHRKLNAFLDVVLKHPSLDASILPLGDGLLLITKKDETDFFYLIDELNK</sequence>
<keyword evidence="4" id="KW-0819">tRNA processing</keyword>
<dbReference type="Pfam" id="PF01596">
    <property type="entry name" value="Methyltransf_3"/>
    <property type="match status" value="1"/>
</dbReference>
<dbReference type="AlphaFoldDB" id="A0A1I3E008"/>
<dbReference type="HAMAP" id="MF_02217">
    <property type="entry name" value="TrmR_methyltr"/>
    <property type="match status" value="1"/>
</dbReference>
<comment type="caution">
    <text evidence="4">Lacks conserved residue(s) required for the propagation of feature annotation.</text>
</comment>
<organism evidence="5 6">
    <name type="scientific">Pisciglobus halotolerans</name>
    <dbReference type="NCBI Taxonomy" id="745365"/>
    <lineage>
        <taxon>Bacteria</taxon>
        <taxon>Bacillati</taxon>
        <taxon>Bacillota</taxon>
        <taxon>Bacilli</taxon>
        <taxon>Lactobacillales</taxon>
        <taxon>Carnobacteriaceae</taxon>
    </lineage>
</organism>
<keyword evidence="2 4" id="KW-0808">Transferase</keyword>
<dbReference type="Gene3D" id="3.40.50.150">
    <property type="entry name" value="Vaccinia Virus protein VP39"/>
    <property type="match status" value="1"/>
</dbReference>
<dbReference type="GO" id="GO:0008171">
    <property type="term" value="F:O-methyltransferase activity"/>
    <property type="evidence" value="ECO:0007669"/>
    <property type="project" value="InterPro"/>
</dbReference>
<feature type="binding site" evidence="4">
    <location>
        <position position="46"/>
    </location>
    <ligand>
        <name>S-adenosyl-L-methionine</name>
        <dbReference type="ChEBI" id="CHEBI:59789"/>
    </ligand>
</feature>
<feature type="binding site" evidence="4">
    <location>
        <position position="76"/>
    </location>
    <ligand>
        <name>S-adenosyl-L-methionine</name>
        <dbReference type="ChEBI" id="CHEBI:59789"/>
    </ligand>
</feature>
<gene>
    <name evidence="4" type="primary">trmR</name>
    <name evidence="5" type="ORF">SAMN04489868_1612</name>
</gene>
<keyword evidence="1 4" id="KW-0489">Methyltransferase</keyword>
<dbReference type="Proteomes" id="UP000198668">
    <property type="component" value="Unassembled WGS sequence"/>
</dbReference>
<evidence type="ECO:0000256" key="3">
    <source>
        <dbReference type="ARBA" id="ARBA00022691"/>
    </source>
</evidence>
<dbReference type="SUPFAM" id="SSF53335">
    <property type="entry name" value="S-adenosyl-L-methionine-dependent methyltransferases"/>
    <property type="match status" value="1"/>
</dbReference>
<keyword evidence="6" id="KW-1185">Reference proteome</keyword>
<dbReference type="GO" id="GO:0030488">
    <property type="term" value="P:tRNA methylation"/>
    <property type="evidence" value="ECO:0007669"/>
    <property type="project" value="UniProtKB-UniRule"/>
</dbReference>
<feature type="binding site" evidence="4">
    <location>
        <position position="94"/>
    </location>
    <ligand>
        <name>S-adenosyl-L-methionine</name>
        <dbReference type="ChEBI" id="CHEBI:59789"/>
    </ligand>
</feature>
<dbReference type="RefSeq" id="WP_092093787.1">
    <property type="nucleotide sequence ID" value="NZ_FOQE01000061.1"/>
</dbReference>
<dbReference type="OrthoDB" id="9799672at2"/>
<comment type="function">
    <text evidence="4">Catalyzes the methylation of 5-hydroxyuridine (ho5U) to form 5-methoxyuridine (mo5U) at position 34 in tRNAs.</text>
</comment>
<reference evidence="5 6" key="1">
    <citation type="submission" date="2016-10" db="EMBL/GenBank/DDBJ databases">
        <authorList>
            <person name="de Groot N.N."/>
        </authorList>
    </citation>
    <scope>NUCLEOTIDE SEQUENCE [LARGE SCALE GENOMIC DNA]</scope>
    <source>
        <strain evidence="5 6">DSM 27630</strain>
    </source>
</reference>
<name>A0A1I3E008_9LACT</name>
<accession>A0A1I3E008</accession>
<evidence type="ECO:0000313" key="5">
    <source>
        <dbReference type="EMBL" id="SFH92189.1"/>
    </source>
</evidence>
<dbReference type="PROSITE" id="PS51682">
    <property type="entry name" value="SAM_OMT_I"/>
    <property type="match status" value="1"/>
</dbReference>
<dbReference type="InterPro" id="IPR050362">
    <property type="entry name" value="Cation-dep_OMT"/>
</dbReference>